<dbReference type="EMBL" id="JASAOG010000026">
    <property type="protein sequence ID" value="KAK0062182.1"/>
    <property type="molecule type" value="Genomic_DNA"/>
</dbReference>
<reference evidence="1" key="1">
    <citation type="journal article" date="2023" name="PLoS Negl. Trop. Dis.">
        <title>A genome sequence for Biomphalaria pfeifferi, the major vector snail for the human-infecting parasite Schistosoma mansoni.</title>
        <authorList>
            <person name="Bu L."/>
            <person name="Lu L."/>
            <person name="Laidemitt M.R."/>
            <person name="Zhang S.M."/>
            <person name="Mutuku M."/>
            <person name="Mkoji G."/>
            <person name="Steinauer M."/>
            <person name="Loker E.S."/>
        </authorList>
    </citation>
    <scope>NUCLEOTIDE SEQUENCE</scope>
    <source>
        <strain evidence="1">KasaAsao</strain>
    </source>
</reference>
<sequence>MSRTESASCFKGYVSDLTDRWLADWMTSMSIFLDPIKWPLEGDVSPRVWQGCERGMEDELFFQRPEGRYKYESKLYAWQ</sequence>
<dbReference type="AlphaFoldDB" id="A0AAD8BY24"/>
<proteinExistence type="predicted"/>
<organism evidence="1 2">
    <name type="scientific">Biomphalaria pfeifferi</name>
    <name type="common">Bloodfluke planorb</name>
    <name type="synonym">Freshwater snail</name>
    <dbReference type="NCBI Taxonomy" id="112525"/>
    <lineage>
        <taxon>Eukaryota</taxon>
        <taxon>Metazoa</taxon>
        <taxon>Spiralia</taxon>
        <taxon>Lophotrochozoa</taxon>
        <taxon>Mollusca</taxon>
        <taxon>Gastropoda</taxon>
        <taxon>Heterobranchia</taxon>
        <taxon>Euthyneura</taxon>
        <taxon>Panpulmonata</taxon>
        <taxon>Hygrophila</taxon>
        <taxon>Lymnaeoidea</taxon>
        <taxon>Planorbidae</taxon>
        <taxon>Biomphalaria</taxon>
    </lineage>
</organism>
<reference evidence="1" key="2">
    <citation type="submission" date="2023-04" db="EMBL/GenBank/DDBJ databases">
        <authorList>
            <person name="Bu L."/>
            <person name="Lu L."/>
            <person name="Laidemitt M.R."/>
            <person name="Zhang S.M."/>
            <person name="Mutuku M."/>
            <person name="Mkoji G."/>
            <person name="Steinauer M."/>
            <person name="Loker E.S."/>
        </authorList>
    </citation>
    <scope>NUCLEOTIDE SEQUENCE</scope>
    <source>
        <strain evidence="1">KasaAsao</strain>
        <tissue evidence="1">Whole Snail</tissue>
    </source>
</reference>
<evidence type="ECO:0000313" key="1">
    <source>
        <dbReference type="EMBL" id="KAK0062182.1"/>
    </source>
</evidence>
<accession>A0AAD8BY24</accession>
<name>A0AAD8BY24_BIOPF</name>
<protein>
    <submittedName>
        <fullName evidence="1">Uncharacterized protein</fullName>
    </submittedName>
</protein>
<gene>
    <name evidence="1" type="ORF">Bpfe_008283</name>
</gene>
<keyword evidence="2" id="KW-1185">Reference proteome</keyword>
<dbReference type="Proteomes" id="UP001233172">
    <property type="component" value="Unassembled WGS sequence"/>
</dbReference>
<evidence type="ECO:0000313" key="2">
    <source>
        <dbReference type="Proteomes" id="UP001233172"/>
    </source>
</evidence>
<comment type="caution">
    <text evidence="1">The sequence shown here is derived from an EMBL/GenBank/DDBJ whole genome shotgun (WGS) entry which is preliminary data.</text>
</comment>